<dbReference type="PANTHER" id="PTHR43861">
    <property type="entry name" value="TRANS-ACONITATE 2-METHYLTRANSFERASE-RELATED"/>
    <property type="match status" value="1"/>
</dbReference>
<organism evidence="1 2">
    <name type="scientific">Ferrimonas marina</name>
    <dbReference type="NCBI Taxonomy" id="299255"/>
    <lineage>
        <taxon>Bacteria</taxon>
        <taxon>Pseudomonadati</taxon>
        <taxon>Pseudomonadota</taxon>
        <taxon>Gammaproteobacteria</taxon>
        <taxon>Alteromonadales</taxon>
        <taxon>Ferrimonadaceae</taxon>
        <taxon>Ferrimonas</taxon>
    </lineage>
</organism>
<dbReference type="EMBL" id="FQXG01000003">
    <property type="protein sequence ID" value="SHH46207.1"/>
    <property type="molecule type" value="Genomic_DNA"/>
</dbReference>
<keyword evidence="2" id="KW-1185">Reference proteome</keyword>
<name>A0A1M5T616_9GAMM</name>
<dbReference type="InterPro" id="IPR029063">
    <property type="entry name" value="SAM-dependent_MTases_sf"/>
</dbReference>
<protein>
    <submittedName>
        <fullName evidence="1">Methyltransferase domain-containing protein</fullName>
    </submittedName>
</protein>
<keyword evidence="1" id="KW-0808">Transferase</keyword>
<accession>A0A1M5T616</accession>
<dbReference type="OrthoDB" id="9804086at2"/>
<evidence type="ECO:0000313" key="2">
    <source>
        <dbReference type="Proteomes" id="UP000184268"/>
    </source>
</evidence>
<sequence length="195" mass="21591">MSTVNYYESCAREYADASMGANLDHVYQRFLPALKPEATILDAGCGAGRDMKLFTQLGFKVMGFDKSVELAKIACHHSGQTVHVCSFMEFPAQQKRYDAVWAMASLLHVPRAELVDTMKHLSTGLVPGGRFYLSLKVGEGCRPTRGTIEERYSPEEAKEAIASAGLGLSEFWYTGARQDNLEPVTWMNFIAIKPA</sequence>
<reference evidence="2" key="1">
    <citation type="submission" date="2016-11" db="EMBL/GenBank/DDBJ databases">
        <authorList>
            <person name="Varghese N."/>
            <person name="Submissions S."/>
        </authorList>
    </citation>
    <scope>NUCLEOTIDE SEQUENCE [LARGE SCALE GENOMIC DNA]</scope>
    <source>
        <strain evidence="2">DSM 16917</strain>
    </source>
</reference>
<dbReference type="Proteomes" id="UP000184268">
    <property type="component" value="Unassembled WGS sequence"/>
</dbReference>
<keyword evidence="1" id="KW-0489">Methyltransferase</keyword>
<dbReference type="STRING" id="299255.SAMN02745129_2016"/>
<dbReference type="Pfam" id="PF13489">
    <property type="entry name" value="Methyltransf_23"/>
    <property type="match status" value="1"/>
</dbReference>
<dbReference type="GO" id="GO:0008168">
    <property type="term" value="F:methyltransferase activity"/>
    <property type="evidence" value="ECO:0007669"/>
    <property type="project" value="UniProtKB-KW"/>
</dbReference>
<dbReference type="SUPFAM" id="SSF53335">
    <property type="entry name" value="S-adenosyl-L-methionine-dependent methyltransferases"/>
    <property type="match status" value="1"/>
</dbReference>
<gene>
    <name evidence="1" type="ORF">SAMN02745129_2016</name>
</gene>
<evidence type="ECO:0000313" key="1">
    <source>
        <dbReference type="EMBL" id="SHH46207.1"/>
    </source>
</evidence>
<dbReference type="Gene3D" id="3.40.50.150">
    <property type="entry name" value="Vaccinia Virus protein VP39"/>
    <property type="match status" value="1"/>
</dbReference>
<dbReference type="RefSeq" id="WP_143165570.1">
    <property type="nucleotide sequence ID" value="NZ_FQXG01000003.1"/>
</dbReference>
<dbReference type="AlphaFoldDB" id="A0A1M5T616"/>
<dbReference type="CDD" id="cd02440">
    <property type="entry name" value="AdoMet_MTases"/>
    <property type="match status" value="1"/>
</dbReference>
<dbReference type="GO" id="GO:0032259">
    <property type="term" value="P:methylation"/>
    <property type="evidence" value="ECO:0007669"/>
    <property type="project" value="UniProtKB-KW"/>
</dbReference>
<proteinExistence type="predicted"/>
<dbReference type="PANTHER" id="PTHR43861:SF1">
    <property type="entry name" value="TRANS-ACONITATE 2-METHYLTRANSFERASE"/>
    <property type="match status" value="1"/>
</dbReference>